<comment type="caution">
    <text evidence="3">The sequence shown here is derived from an EMBL/GenBank/DDBJ whole genome shotgun (WGS) entry which is preliminary data.</text>
</comment>
<name>A0A401Q7L5_SCYTO</name>
<dbReference type="PROSITE" id="PS51053">
    <property type="entry name" value="SERTA"/>
    <property type="match status" value="1"/>
</dbReference>
<proteinExistence type="predicted"/>
<dbReference type="EMBL" id="BFAA01021457">
    <property type="protein sequence ID" value="GCB81353.1"/>
    <property type="molecule type" value="Genomic_DNA"/>
</dbReference>
<keyword evidence="4" id="KW-1185">Reference proteome</keyword>
<dbReference type="InterPro" id="IPR009263">
    <property type="entry name" value="SERTA_dom"/>
</dbReference>
<feature type="region of interest" description="Disordered" evidence="1">
    <location>
        <begin position="162"/>
        <end position="192"/>
    </location>
</feature>
<dbReference type="Proteomes" id="UP000288216">
    <property type="component" value="Unassembled WGS sequence"/>
</dbReference>
<dbReference type="PANTHER" id="PTHR16277">
    <property type="entry name" value="CELL DIVISION CYCLE ASSOCIATED PROTEIN 4/SERTA DOMAIN-CONTAINING PROTEIN 2"/>
    <property type="match status" value="1"/>
</dbReference>
<accession>A0A401Q7L5</accession>
<dbReference type="InterPro" id="IPR052262">
    <property type="entry name" value="E2F-SERTA_domain_protein"/>
</dbReference>
<dbReference type="Pfam" id="PF06031">
    <property type="entry name" value="SERTA"/>
    <property type="match status" value="1"/>
</dbReference>
<dbReference type="PANTHER" id="PTHR16277:SF12">
    <property type="entry name" value="SERTA DOMAIN-CONTAINING PROTEIN 1"/>
    <property type="match status" value="1"/>
</dbReference>
<feature type="domain" description="SERTA" evidence="2">
    <location>
        <begin position="30"/>
        <end position="77"/>
    </location>
</feature>
<evidence type="ECO:0000313" key="4">
    <source>
        <dbReference type="Proteomes" id="UP000288216"/>
    </source>
</evidence>
<dbReference type="STRING" id="75743.A0A401Q7L5"/>
<evidence type="ECO:0000256" key="1">
    <source>
        <dbReference type="SAM" id="MobiDB-lite"/>
    </source>
</evidence>
<feature type="region of interest" description="Disordered" evidence="1">
    <location>
        <begin position="76"/>
        <end position="114"/>
    </location>
</feature>
<gene>
    <name evidence="3" type="ORF">scyTo_0022162</name>
</gene>
<evidence type="ECO:0000313" key="3">
    <source>
        <dbReference type="EMBL" id="GCB81353.1"/>
    </source>
</evidence>
<protein>
    <recommendedName>
        <fullName evidence="2">SERTA domain-containing protein</fullName>
    </recommendedName>
</protein>
<dbReference type="OMA" id="FHCGTLL"/>
<dbReference type="GO" id="GO:0005634">
    <property type="term" value="C:nucleus"/>
    <property type="evidence" value="ECO:0007669"/>
    <property type="project" value="TreeGrafter"/>
</dbReference>
<organism evidence="3 4">
    <name type="scientific">Scyliorhinus torazame</name>
    <name type="common">Cloudy catshark</name>
    <name type="synonym">Catulus torazame</name>
    <dbReference type="NCBI Taxonomy" id="75743"/>
    <lineage>
        <taxon>Eukaryota</taxon>
        <taxon>Metazoa</taxon>
        <taxon>Chordata</taxon>
        <taxon>Craniata</taxon>
        <taxon>Vertebrata</taxon>
        <taxon>Chondrichthyes</taxon>
        <taxon>Elasmobranchii</taxon>
        <taxon>Galeomorphii</taxon>
        <taxon>Galeoidea</taxon>
        <taxon>Carcharhiniformes</taxon>
        <taxon>Scyliorhinidae</taxon>
        <taxon>Scyliorhinus</taxon>
    </lineage>
</organism>
<sequence length="274" mass="29708">MADVGFPFGKGVKRKRHEGDGQPAVQCAPQTFHCGTLLDLSLFKLRQNCVLAERNLHRSVLIANTLRRLQAEIHLESGRSEMPTGRLKPAQPPGQPASGANQVGPVSKPGRETITDLNNNLAGVTKPSLTEVPFCLLSGNDSSLSSAISTILQDLDFVEDLSPPPVQVSPEDDHDHLLPLKPASLDPRAEPRPPDSIFAAFEIADSNDFLIDGSLDAIFEDIDTSMYDIQQGFPYGTCPTSQPLKTTRSSPSIMAHNSRTDFTELENLMDLLAG</sequence>
<reference evidence="3 4" key="1">
    <citation type="journal article" date="2018" name="Nat. Ecol. Evol.">
        <title>Shark genomes provide insights into elasmobranch evolution and the origin of vertebrates.</title>
        <authorList>
            <person name="Hara Y"/>
            <person name="Yamaguchi K"/>
            <person name="Onimaru K"/>
            <person name="Kadota M"/>
            <person name="Koyanagi M"/>
            <person name="Keeley SD"/>
            <person name="Tatsumi K"/>
            <person name="Tanaka K"/>
            <person name="Motone F"/>
            <person name="Kageyama Y"/>
            <person name="Nozu R"/>
            <person name="Adachi N"/>
            <person name="Nishimura O"/>
            <person name="Nakagawa R"/>
            <person name="Tanegashima C"/>
            <person name="Kiyatake I"/>
            <person name="Matsumoto R"/>
            <person name="Murakumo K"/>
            <person name="Nishida K"/>
            <person name="Terakita A"/>
            <person name="Kuratani S"/>
            <person name="Sato K"/>
            <person name="Hyodo S Kuraku.S."/>
        </authorList>
    </citation>
    <scope>NUCLEOTIDE SEQUENCE [LARGE SCALE GENOMIC DNA]</scope>
</reference>
<evidence type="ECO:0000259" key="2">
    <source>
        <dbReference type="PROSITE" id="PS51053"/>
    </source>
</evidence>
<dbReference type="OrthoDB" id="6083860at2759"/>
<feature type="region of interest" description="Disordered" evidence="1">
    <location>
        <begin position="1"/>
        <end position="23"/>
    </location>
</feature>
<dbReference type="AlphaFoldDB" id="A0A401Q7L5"/>